<feature type="transmembrane region" description="Helical" evidence="1">
    <location>
        <begin position="41"/>
        <end position="62"/>
    </location>
</feature>
<reference evidence="3 4" key="1">
    <citation type="submission" date="2016-10" db="EMBL/GenBank/DDBJ databases">
        <authorList>
            <person name="de Groot N.N."/>
        </authorList>
    </citation>
    <scope>NUCLEOTIDE SEQUENCE [LARGE SCALE GENOMIC DNA]</scope>
    <source>
        <strain evidence="3 4">NLAE-zl-G419</strain>
    </source>
</reference>
<proteinExistence type="predicted"/>
<evidence type="ECO:0000256" key="1">
    <source>
        <dbReference type="SAM" id="Phobius"/>
    </source>
</evidence>
<dbReference type="EMBL" id="FOOE01000021">
    <property type="protein sequence ID" value="SFG02530.1"/>
    <property type="molecule type" value="Genomic_DNA"/>
</dbReference>
<dbReference type="STRING" id="1529.SAMN04487885_12124"/>
<dbReference type="Pfam" id="PF09578">
    <property type="entry name" value="Spore_YabQ"/>
    <property type="match status" value="1"/>
</dbReference>
<protein>
    <submittedName>
        <fullName evidence="3">Spore cortex biosynthesis protein YabQ</fullName>
    </submittedName>
</protein>
<dbReference type="NCBIfam" id="TIGR02893">
    <property type="entry name" value="spore_yabQ"/>
    <property type="match status" value="1"/>
</dbReference>
<dbReference type="AlphaFoldDB" id="A0A1I2NHL6"/>
<evidence type="ECO:0000313" key="3">
    <source>
        <dbReference type="EMBL" id="SFG02530.1"/>
    </source>
</evidence>
<evidence type="ECO:0000313" key="5">
    <source>
        <dbReference type="Proteomes" id="UP000246114"/>
    </source>
</evidence>
<feature type="transmembrane region" description="Helical" evidence="1">
    <location>
        <begin position="68"/>
        <end position="88"/>
    </location>
</feature>
<dbReference type="Proteomes" id="UP000182135">
    <property type="component" value="Unassembled WGS sequence"/>
</dbReference>
<keyword evidence="1" id="KW-0812">Transmembrane</keyword>
<reference evidence="2 5" key="2">
    <citation type="submission" date="2018-03" db="EMBL/GenBank/DDBJ databases">
        <title>The uncultured portion of the human microbiome is neutrally assembled.</title>
        <authorList>
            <person name="Jeraldo P."/>
            <person name="Boardman L."/>
            <person name="White B.A."/>
            <person name="Nelson H."/>
            <person name="Goldenfeld N."/>
            <person name="Chia N."/>
        </authorList>
    </citation>
    <scope>NUCLEOTIDE SEQUENCE [LARGE SCALE GENOMIC DNA]</scope>
    <source>
        <strain evidence="2">CIM:MAG 903</strain>
    </source>
</reference>
<accession>A0A1I2NHL6</accession>
<feature type="transmembrane region" description="Helical" evidence="1">
    <location>
        <begin position="12"/>
        <end position="29"/>
    </location>
</feature>
<dbReference type="InterPro" id="IPR019074">
    <property type="entry name" value="YabQ"/>
</dbReference>
<dbReference type="RefSeq" id="WP_027639680.1">
    <property type="nucleotide sequence ID" value="NZ_BAAACD010000044.1"/>
</dbReference>
<dbReference type="OrthoDB" id="1685240at2"/>
<keyword evidence="1" id="KW-1133">Transmembrane helix</keyword>
<dbReference type="EMBL" id="QAMZ01000025">
    <property type="protein sequence ID" value="PWL54289.1"/>
    <property type="molecule type" value="Genomic_DNA"/>
</dbReference>
<sequence length="132" mass="15653">MVLTMTLQVKIVIFSILAGVLTGIMFDLYRLYRGFTTSKIVMIIEDILFWILATIVVFIFLLNTNYAFVSAYVYISIGMGILLYLRLFSKILRKFYYKTFRSIYKGIRVIGKQISYPFKLLFYNRDYQKKDI</sequence>
<dbReference type="Proteomes" id="UP000246114">
    <property type="component" value="Unassembled WGS sequence"/>
</dbReference>
<keyword evidence="1" id="KW-0472">Membrane</keyword>
<name>A0A1I2NHL6_9CLOT</name>
<evidence type="ECO:0000313" key="2">
    <source>
        <dbReference type="EMBL" id="PWL54289.1"/>
    </source>
</evidence>
<keyword evidence="4" id="KW-1185">Reference proteome</keyword>
<organism evidence="3 4">
    <name type="scientific">Clostridium cadaveris</name>
    <dbReference type="NCBI Taxonomy" id="1529"/>
    <lineage>
        <taxon>Bacteria</taxon>
        <taxon>Bacillati</taxon>
        <taxon>Bacillota</taxon>
        <taxon>Clostridia</taxon>
        <taxon>Eubacteriales</taxon>
        <taxon>Clostridiaceae</taxon>
        <taxon>Clostridium</taxon>
    </lineage>
</organism>
<gene>
    <name evidence="2" type="primary">yabQ</name>
    <name evidence="2" type="ORF">DBY38_05240</name>
    <name evidence="3" type="ORF">SAMN04487885_12124</name>
</gene>
<evidence type="ECO:0000313" key="4">
    <source>
        <dbReference type="Proteomes" id="UP000182135"/>
    </source>
</evidence>